<feature type="domain" description="DUF4180" evidence="1">
    <location>
        <begin position="9"/>
        <end position="116"/>
    </location>
</feature>
<evidence type="ECO:0000313" key="2">
    <source>
        <dbReference type="EMBL" id="TCS85060.1"/>
    </source>
</evidence>
<proteinExistence type="predicted"/>
<comment type="caution">
    <text evidence="2">The sequence shown here is derived from an EMBL/GenBank/DDBJ whole genome shotgun (WGS) entry which is preliminary data.</text>
</comment>
<dbReference type="OrthoDB" id="8595425at2"/>
<keyword evidence="3" id="KW-1185">Reference proteome</keyword>
<dbReference type="Proteomes" id="UP000295807">
    <property type="component" value="Unassembled WGS sequence"/>
</dbReference>
<name>A0A4R3KMK4_9SPHI</name>
<accession>A0A4R3KMK4</accession>
<gene>
    <name evidence="2" type="ORF">EDD80_11543</name>
</gene>
<dbReference type="InterPro" id="IPR025438">
    <property type="entry name" value="DUF4180"/>
</dbReference>
<sequence length="122" mass="13568">MNIEVHTVNGTRIAELSSGEQIITSLEDATDLIGNLYYQEADKVIVHEKAITPAFFDLKNKLAGDILQKFSNYRMRLAIVGDFGKYPGQALVDFIRESNKGRQVNFVSSRVEAISVLSGITF</sequence>
<reference evidence="2 3" key="1">
    <citation type="submission" date="2019-03" db="EMBL/GenBank/DDBJ databases">
        <title>Genomic Encyclopedia of Type Strains, Phase IV (KMG-IV): sequencing the most valuable type-strain genomes for metagenomic binning, comparative biology and taxonomic classification.</title>
        <authorList>
            <person name="Goeker M."/>
        </authorList>
    </citation>
    <scope>NUCLEOTIDE SEQUENCE [LARGE SCALE GENOMIC DNA]</scope>
    <source>
        <strain evidence="2 3">DSM 21100</strain>
    </source>
</reference>
<organism evidence="2 3">
    <name type="scientific">Anseongella ginsenosidimutans</name>
    <dbReference type="NCBI Taxonomy" id="496056"/>
    <lineage>
        <taxon>Bacteria</taxon>
        <taxon>Pseudomonadati</taxon>
        <taxon>Bacteroidota</taxon>
        <taxon>Sphingobacteriia</taxon>
        <taxon>Sphingobacteriales</taxon>
        <taxon>Sphingobacteriaceae</taxon>
        <taxon>Anseongella</taxon>
    </lineage>
</organism>
<dbReference type="EMBL" id="SMAD01000015">
    <property type="protein sequence ID" value="TCS85060.1"/>
    <property type="molecule type" value="Genomic_DNA"/>
</dbReference>
<evidence type="ECO:0000259" key="1">
    <source>
        <dbReference type="Pfam" id="PF13788"/>
    </source>
</evidence>
<evidence type="ECO:0000313" key="3">
    <source>
        <dbReference type="Proteomes" id="UP000295807"/>
    </source>
</evidence>
<protein>
    <submittedName>
        <fullName evidence="2">Uncharacterized protein DUF4180</fullName>
    </submittedName>
</protein>
<dbReference type="AlphaFoldDB" id="A0A4R3KMK4"/>
<dbReference type="RefSeq" id="WP_132130476.1">
    <property type="nucleotide sequence ID" value="NZ_CP042432.1"/>
</dbReference>
<dbReference type="Pfam" id="PF13788">
    <property type="entry name" value="DUF4180"/>
    <property type="match status" value="1"/>
</dbReference>